<dbReference type="Pfam" id="PF13516">
    <property type="entry name" value="LRR_6"/>
    <property type="match status" value="2"/>
</dbReference>
<dbReference type="Proteomes" id="UP000663832">
    <property type="component" value="Unassembled WGS sequence"/>
</dbReference>
<dbReference type="PANTHER" id="PTHR24111">
    <property type="entry name" value="LEUCINE-RICH REPEAT-CONTAINING PROTEIN 34"/>
    <property type="match status" value="1"/>
</dbReference>
<evidence type="ECO:0000313" key="3">
    <source>
        <dbReference type="EMBL" id="CAF0875695.1"/>
    </source>
</evidence>
<evidence type="ECO:0000256" key="1">
    <source>
        <dbReference type="ARBA" id="ARBA00022737"/>
    </source>
</evidence>
<protein>
    <submittedName>
        <fullName evidence="3">Uncharacterized protein</fullName>
    </submittedName>
</protein>
<name>A0A813Y202_9BILA</name>
<comment type="caution">
    <text evidence="3">The sequence shown here is derived from an EMBL/GenBank/DDBJ whole genome shotgun (WGS) entry which is preliminary data.</text>
</comment>
<organism evidence="3 6">
    <name type="scientific">Adineta steineri</name>
    <dbReference type="NCBI Taxonomy" id="433720"/>
    <lineage>
        <taxon>Eukaryota</taxon>
        <taxon>Metazoa</taxon>
        <taxon>Spiralia</taxon>
        <taxon>Gnathifera</taxon>
        <taxon>Rotifera</taxon>
        <taxon>Eurotatoria</taxon>
        <taxon>Bdelloidea</taxon>
        <taxon>Adinetida</taxon>
        <taxon>Adinetidae</taxon>
        <taxon>Adineta</taxon>
    </lineage>
</organism>
<dbReference type="EMBL" id="CAJNOI010000029">
    <property type="protein sequence ID" value="CAF0875695.1"/>
    <property type="molecule type" value="Genomic_DNA"/>
</dbReference>
<dbReference type="InterPro" id="IPR032675">
    <property type="entry name" value="LRR_dom_sf"/>
</dbReference>
<keyword evidence="1" id="KW-0677">Repeat</keyword>
<dbReference type="Proteomes" id="UP000663877">
    <property type="component" value="Unassembled WGS sequence"/>
</dbReference>
<gene>
    <name evidence="3" type="ORF">BJG266_LOCUS9146</name>
    <name evidence="4" type="ORF">QVE165_LOCUS12955</name>
</gene>
<feature type="region of interest" description="Disordered" evidence="2">
    <location>
        <begin position="1"/>
        <end position="20"/>
    </location>
</feature>
<keyword evidence="5" id="KW-1185">Reference proteome</keyword>
<dbReference type="AlphaFoldDB" id="A0A813Y202"/>
<dbReference type="EMBL" id="CAJNOM010000065">
    <property type="protein sequence ID" value="CAF0963921.1"/>
    <property type="molecule type" value="Genomic_DNA"/>
</dbReference>
<reference evidence="3" key="1">
    <citation type="submission" date="2021-02" db="EMBL/GenBank/DDBJ databases">
        <authorList>
            <person name="Nowell W R."/>
        </authorList>
    </citation>
    <scope>NUCLEOTIDE SEQUENCE</scope>
</reference>
<evidence type="ECO:0000313" key="6">
    <source>
        <dbReference type="Proteomes" id="UP000663877"/>
    </source>
</evidence>
<accession>A0A813Y202</accession>
<evidence type="ECO:0000313" key="4">
    <source>
        <dbReference type="EMBL" id="CAF0963921.1"/>
    </source>
</evidence>
<dbReference type="OrthoDB" id="120976at2759"/>
<evidence type="ECO:0000256" key="2">
    <source>
        <dbReference type="SAM" id="MobiDB-lite"/>
    </source>
</evidence>
<dbReference type="Gene3D" id="3.80.10.10">
    <property type="entry name" value="Ribonuclease Inhibitor"/>
    <property type="match status" value="1"/>
</dbReference>
<sequence>MASNHIEEDSDEDEKKTNTDIGSYRRTKLKLAMIRGNILRDATPNYAKLDGAGLSDRDVPAIIQQTLRDKSFTILNLRKNRITSIGIGLLVQELKTNTTLQNLDISRNPIGDEGARYLAELFTSSNQMLLELSMGDADIVLSINGSIRICNNGVYLAKCYLESRSLSYGLQVRRYDTGLFPIAQCRTMEIPMDAVWNRLECKDLAFIAVYKSIFVQEFASAMYNYCYKLTGTTLIPHWSQTQC</sequence>
<evidence type="ECO:0000313" key="5">
    <source>
        <dbReference type="Proteomes" id="UP000663832"/>
    </source>
</evidence>
<dbReference type="InterPro" id="IPR001611">
    <property type="entry name" value="Leu-rich_rpt"/>
</dbReference>
<dbReference type="SMART" id="SM00368">
    <property type="entry name" value="LRR_RI"/>
    <property type="match status" value="2"/>
</dbReference>
<dbReference type="SUPFAM" id="SSF52047">
    <property type="entry name" value="RNI-like"/>
    <property type="match status" value="1"/>
</dbReference>
<proteinExistence type="predicted"/>
<dbReference type="InterPro" id="IPR052201">
    <property type="entry name" value="LRR-containing_regulator"/>
</dbReference>
<dbReference type="PANTHER" id="PTHR24111:SF0">
    <property type="entry name" value="LEUCINE-RICH REPEAT-CONTAINING PROTEIN"/>
    <property type="match status" value="1"/>
</dbReference>